<sequence>MTVTSQAAMLAATVKGWPTSTIRVTKTVTTARATSWARELAPHVVRGDEGNGFGKTDIR</sequence>
<dbReference type="RefSeq" id="WP_182543125.1">
    <property type="nucleotide sequence ID" value="NZ_JACGWZ010000001.1"/>
</dbReference>
<dbReference type="EMBL" id="JACGWZ010000001">
    <property type="protein sequence ID" value="MBA8823922.1"/>
    <property type="molecule type" value="Genomic_DNA"/>
</dbReference>
<accession>A0A839DPJ7</accession>
<reference evidence="1 2" key="1">
    <citation type="submission" date="2020-07" db="EMBL/GenBank/DDBJ databases">
        <title>Sequencing the genomes of 1000 actinobacteria strains.</title>
        <authorList>
            <person name="Klenk H.-P."/>
        </authorList>
    </citation>
    <scope>NUCLEOTIDE SEQUENCE [LARGE SCALE GENOMIC DNA]</scope>
    <source>
        <strain evidence="1 2">DSM 45975</strain>
    </source>
</reference>
<name>A0A839DPJ7_9PSEU</name>
<evidence type="ECO:0000313" key="1">
    <source>
        <dbReference type="EMBL" id="MBA8823922.1"/>
    </source>
</evidence>
<gene>
    <name evidence="1" type="ORF">FHX42_001251</name>
</gene>
<dbReference type="AlphaFoldDB" id="A0A839DPJ7"/>
<keyword evidence="2" id="KW-1185">Reference proteome</keyword>
<comment type="caution">
    <text evidence="1">The sequence shown here is derived from an EMBL/GenBank/DDBJ whole genome shotgun (WGS) entry which is preliminary data.</text>
</comment>
<organism evidence="1 2">
    <name type="scientific">Halosaccharopolyspora lacisalsi</name>
    <dbReference type="NCBI Taxonomy" id="1000566"/>
    <lineage>
        <taxon>Bacteria</taxon>
        <taxon>Bacillati</taxon>
        <taxon>Actinomycetota</taxon>
        <taxon>Actinomycetes</taxon>
        <taxon>Pseudonocardiales</taxon>
        <taxon>Pseudonocardiaceae</taxon>
        <taxon>Halosaccharopolyspora</taxon>
    </lineage>
</organism>
<proteinExistence type="predicted"/>
<evidence type="ECO:0000313" key="2">
    <source>
        <dbReference type="Proteomes" id="UP000569329"/>
    </source>
</evidence>
<protein>
    <submittedName>
        <fullName evidence="1">Uncharacterized protein</fullName>
    </submittedName>
</protein>
<dbReference type="Proteomes" id="UP000569329">
    <property type="component" value="Unassembled WGS sequence"/>
</dbReference>